<organism evidence="1 2">
    <name type="scientific">Microbacterium protaetiae</name>
    <dbReference type="NCBI Taxonomy" id="2509458"/>
    <lineage>
        <taxon>Bacteria</taxon>
        <taxon>Bacillati</taxon>
        <taxon>Actinomycetota</taxon>
        <taxon>Actinomycetes</taxon>
        <taxon>Micrococcales</taxon>
        <taxon>Microbacteriaceae</taxon>
        <taxon>Microbacterium</taxon>
    </lineage>
</organism>
<evidence type="ECO:0000313" key="1">
    <source>
        <dbReference type="EMBL" id="QAY59225.1"/>
    </source>
</evidence>
<protein>
    <submittedName>
        <fullName evidence="1">Uncharacterized protein</fullName>
    </submittedName>
</protein>
<dbReference type="Proteomes" id="UP000293995">
    <property type="component" value="Chromosome"/>
</dbReference>
<gene>
    <name evidence="1" type="ORF">ET475_03935</name>
</gene>
<name>A0A4P6EAU1_9MICO</name>
<dbReference type="AlphaFoldDB" id="A0A4P6EAU1"/>
<accession>A0A4P6EAU1</accession>
<dbReference type="KEGG" id="mprt:ET475_03935"/>
<sequence>MFGRKSKKAAEARRAASAEVASRGWQWHDAAPAPAQEICEAVLRRGRGPIWPIGMSEVVDGTVSGRPFTGGHLVGYDYRTGNGGNAFGDRASVNVVWMPLPASLPELRIVDDGVRSDDGVRLPPLHRPAGVSARWSFEGFIPGFAEEVLTPAFIAVLEGAPASCTIVIRAGVILCYGDPVGDAAGISSRATLLSALIDQVPAPCWGRADALIAGTGVSPVNAPDGASLVLTERLVTRDWKGYGLAKVAWQQAPEAAWMVSLSNRESQDVWRFPASASSPPSGGLHVSGADIQLSAPADLGIPTVASTLAGGKPPAS</sequence>
<dbReference type="OrthoDB" id="5066700at2"/>
<dbReference type="EMBL" id="CP035494">
    <property type="protein sequence ID" value="QAY59225.1"/>
    <property type="molecule type" value="Genomic_DNA"/>
</dbReference>
<keyword evidence="2" id="KW-1185">Reference proteome</keyword>
<evidence type="ECO:0000313" key="2">
    <source>
        <dbReference type="Proteomes" id="UP000293995"/>
    </source>
</evidence>
<reference evidence="1 2" key="1">
    <citation type="submission" date="2019-01" db="EMBL/GenBank/DDBJ databases">
        <title>Genome sequencing of strain DFW100M-13.</title>
        <authorList>
            <person name="Heo J."/>
            <person name="Kim S.-J."/>
            <person name="Kim J.-S."/>
            <person name="Hong S.-B."/>
            <person name="Kwon S.-W."/>
        </authorList>
    </citation>
    <scope>NUCLEOTIDE SEQUENCE [LARGE SCALE GENOMIC DNA]</scope>
    <source>
        <strain evidence="1 2">DFW100M-13</strain>
    </source>
</reference>
<dbReference type="RefSeq" id="WP_129386221.1">
    <property type="nucleotide sequence ID" value="NZ_CP035494.1"/>
</dbReference>
<proteinExistence type="predicted"/>